<evidence type="ECO:0000256" key="2">
    <source>
        <dbReference type="ARBA" id="ARBA00022801"/>
    </source>
</evidence>
<evidence type="ECO:0000313" key="7">
    <source>
        <dbReference type="Proteomes" id="UP001243009"/>
    </source>
</evidence>
<feature type="region of interest" description="Disordered" evidence="4">
    <location>
        <begin position="320"/>
        <end position="363"/>
    </location>
</feature>
<feature type="compositionally biased region" description="Basic residues" evidence="4">
    <location>
        <begin position="341"/>
        <end position="352"/>
    </location>
</feature>
<evidence type="ECO:0000256" key="1">
    <source>
        <dbReference type="ARBA" id="ARBA00022741"/>
    </source>
</evidence>
<keyword evidence="2" id="KW-0378">Hydrolase</keyword>
<name>A0ABT9E8A5_9PROT</name>
<dbReference type="Gene3D" id="3.40.50.300">
    <property type="entry name" value="P-loop containing nucleotide triphosphate hydrolases"/>
    <property type="match status" value="1"/>
</dbReference>
<feature type="region of interest" description="Disordered" evidence="4">
    <location>
        <begin position="218"/>
        <end position="244"/>
    </location>
</feature>
<dbReference type="Pfam" id="PF09250">
    <property type="entry name" value="Prim-Pol"/>
    <property type="match status" value="1"/>
</dbReference>
<dbReference type="InterPro" id="IPR027417">
    <property type="entry name" value="P-loop_NTPase"/>
</dbReference>
<evidence type="ECO:0000313" key="6">
    <source>
        <dbReference type="EMBL" id="MDO9712362.1"/>
    </source>
</evidence>
<accession>A0ABT9E8A5</accession>
<dbReference type="SMART" id="SM00943">
    <property type="entry name" value="Prim-Pol"/>
    <property type="match status" value="1"/>
</dbReference>
<evidence type="ECO:0000259" key="5">
    <source>
        <dbReference type="PROSITE" id="PS51206"/>
    </source>
</evidence>
<feature type="compositionally biased region" description="Basic and acidic residues" evidence="4">
    <location>
        <begin position="326"/>
        <end position="340"/>
    </location>
</feature>
<keyword evidence="7" id="KW-1185">Reference proteome</keyword>
<evidence type="ECO:0000256" key="4">
    <source>
        <dbReference type="SAM" id="MobiDB-lite"/>
    </source>
</evidence>
<dbReference type="InterPro" id="IPR045455">
    <property type="entry name" value="NrS-1_pol-like_helicase"/>
</dbReference>
<dbReference type="NCBIfam" id="NF011296">
    <property type="entry name" value="PRK14709.1"/>
    <property type="match status" value="1"/>
</dbReference>
<reference evidence="6 7" key="1">
    <citation type="submission" date="2023-08" db="EMBL/GenBank/DDBJ databases">
        <title>The draft genome sequence of Paracraurococcus sp. LOR1-02.</title>
        <authorList>
            <person name="Kingkaew E."/>
            <person name="Tanasupawat S."/>
        </authorList>
    </citation>
    <scope>NUCLEOTIDE SEQUENCE [LARGE SCALE GENOMIC DNA]</scope>
    <source>
        <strain evidence="6 7">LOR1-02</strain>
    </source>
</reference>
<proteinExistence type="predicted"/>
<feature type="domain" description="SF3 helicase" evidence="5">
    <location>
        <begin position="521"/>
        <end position="680"/>
    </location>
</feature>
<dbReference type="SMART" id="SM00885">
    <property type="entry name" value="D5_N"/>
    <property type="match status" value="1"/>
</dbReference>
<comment type="caution">
    <text evidence="6">The sequence shown here is derived from an EMBL/GenBank/DDBJ whole genome shotgun (WGS) entry which is preliminary data.</text>
</comment>
<dbReference type="PANTHER" id="PTHR35372">
    <property type="entry name" value="ATP BINDING PROTEIN-RELATED"/>
    <property type="match status" value="1"/>
</dbReference>
<keyword evidence="3" id="KW-0067">ATP-binding</keyword>
<dbReference type="InterPro" id="IPR014818">
    <property type="entry name" value="Phage/plasmid_primase_P4_C"/>
</dbReference>
<dbReference type="Pfam" id="PF19263">
    <property type="entry name" value="DUF5906"/>
    <property type="match status" value="1"/>
</dbReference>
<dbReference type="NCBIfam" id="TIGR01613">
    <property type="entry name" value="primase_Cterm"/>
    <property type="match status" value="1"/>
</dbReference>
<dbReference type="Pfam" id="PF08706">
    <property type="entry name" value="D5_N"/>
    <property type="match status" value="1"/>
</dbReference>
<dbReference type="PANTHER" id="PTHR35372:SF2">
    <property type="entry name" value="SF3 HELICASE DOMAIN-CONTAINING PROTEIN"/>
    <property type="match status" value="1"/>
</dbReference>
<dbReference type="CDD" id="cd04859">
    <property type="entry name" value="Prim_Pol"/>
    <property type="match status" value="1"/>
</dbReference>
<dbReference type="EMBL" id="JAUTWS010000046">
    <property type="protein sequence ID" value="MDO9712362.1"/>
    <property type="molecule type" value="Genomic_DNA"/>
</dbReference>
<dbReference type="Proteomes" id="UP001243009">
    <property type="component" value="Unassembled WGS sequence"/>
</dbReference>
<organism evidence="6 7">
    <name type="scientific">Paracraurococcus lichenis</name>
    <dbReference type="NCBI Taxonomy" id="3064888"/>
    <lineage>
        <taxon>Bacteria</taxon>
        <taxon>Pseudomonadati</taxon>
        <taxon>Pseudomonadota</taxon>
        <taxon>Alphaproteobacteria</taxon>
        <taxon>Acetobacterales</taxon>
        <taxon>Roseomonadaceae</taxon>
        <taxon>Paracraurococcus</taxon>
    </lineage>
</organism>
<keyword evidence="1" id="KW-0547">Nucleotide-binding</keyword>
<evidence type="ECO:0000256" key="3">
    <source>
        <dbReference type="ARBA" id="ARBA00022840"/>
    </source>
</evidence>
<dbReference type="PROSITE" id="PS51206">
    <property type="entry name" value="SF3_HELICASE_1"/>
    <property type="match status" value="1"/>
</dbReference>
<feature type="compositionally biased region" description="Basic and acidic residues" evidence="4">
    <location>
        <begin position="353"/>
        <end position="363"/>
    </location>
</feature>
<dbReference type="InterPro" id="IPR051620">
    <property type="entry name" value="ORF904-like_C"/>
</dbReference>
<dbReference type="InterPro" id="IPR006500">
    <property type="entry name" value="Helicase_put_C_phage/plasmid"/>
</dbReference>
<gene>
    <name evidence="6" type="ORF">Q7A36_28730</name>
</gene>
<protein>
    <submittedName>
        <fullName evidence="6">Phage/plasmid primase, P4 family</fullName>
    </submittedName>
</protein>
<sequence>MMPDDHSQQARDPQTGRRLLMHDNGFPPVPTAGKRALLRDWPRVCATASVEEIQRWSARYPDWTNTGALCGAPTAPDADGCLWAASAVDIDVLNATAVNQIVAHADTILGVTPLCRIGRAPKTLLVFRTAAQLRKMAVSYLMPNGEIAKVEILGQGNQFVAFGIHPDTHKEYLWVREGSPDMVPLTELPPVDEALLRRFLAAAEAALRDVGGVACDSNGKPIPEAPKTANQPPPAGRRFTSADDGGGRYVSAALEAECRAVAETREGSRNNRLNIAATKLGGFVANGHLGEEEVKTRLLAAALAAGLTRPEAEKTIISGLSYGKQTPRDVPRRDAPEVGSRKQKSGTAKPKHEKAEAAAHTDLDPDDLTEDRLALIYAERHANALRYCHDSDAWFLWDNCLWQRDRTRLAADWARELCRDLATETGATGKAKAALGRAATCSAVERLARLDRGFAATRETWDADPWLLGTPGGTVDLRTGILRPGQQSDHITKSTTVAPSETVDCSRWLQFMHEATNGDTALIRFLQQWAGYSLTGDTREQALLFVYGKGGNGKGLYLNTLGDLLGDYCRNAPMDTFEATKGDRHPTDLAHLHGARMVRASETSENRTWDSRRIKQATGGDPISARHMRQDFFEYIPTFKITVIGNYKPALSSVGDAERRRFNIVPFIHEPPEKDLTLPAKLREEWAGILRWAIEGCLDWQQNGLVRPKVVLDATADYFEAQDLLGQWIEERCEVTPMGSAQSSLLYADWSTWARERGEEPGTNKTFSGQMERQFQKGRDKNGVRFFGLKLQPSETGVW</sequence>
<dbReference type="InterPro" id="IPR015330">
    <property type="entry name" value="DNA_primase/pol_bifunc_N"/>
</dbReference>
<dbReference type="InterPro" id="IPR014015">
    <property type="entry name" value="Helicase_SF3_DNA-vir"/>
</dbReference>
<dbReference type="RefSeq" id="WP_305107217.1">
    <property type="nucleotide sequence ID" value="NZ_JAUTWS010000046.1"/>
</dbReference>